<keyword evidence="14" id="KW-1185">Reference proteome</keyword>
<evidence type="ECO:0000256" key="2">
    <source>
        <dbReference type="ARBA" id="ARBA00009696"/>
    </source>
</evidence>
<comment type="similarity">
    <text evidence="2">Belongs to the LolB family.</text>
</comment>
<evidence type="ECO:0000256" key="3">
    <source>
        <dbReference type="ARBA" id="ARBA00011245"/>
    </source>
</evidence>
<accession>A8PMQ7</accession>
<keyword evidence="6" id="KW-0732">Signal</keyword>
<dbReference type="EMBL" id="AAQJ02000001">
    <property type="protein sequence ID" value="EDP45899.1"/>
    <property type="molecule type" value="Genomic_DNA"/>
</dbReference>
<dbReference type="InterPro" id="IPR029046">
    <property type="entry name" value="LolA/LolB/LppX"/>
</dbReference>
<dbReference type="eggNOG" id="COG3017">
    <property type="taxonomic scope" value="Bacteria"/>
</dbReference>
<evidence type="ECO:0000256" key="11">
    <source>
        <dbReference type="ARBA" id="ARBA00023237"/>
    </source>
</evidence>
<evidence type="ECO:0000256" key="10">
    <source>
        <dbReference type="ARBA" id="ARBA00023186"/>
    </source>
</evidence>
<reference evidence="13" key="2">
    <citation type="submission" date="2007-10" db="EMBL/GenBank/DDBJ databases">
        <authorList>
            <person name="Myers G.S."/>
        </authorList>
    </citation>
    <scope>NUCLEOTIDE SEQUENCE [LARGE SCALE GENOMIC DNA]</scope>
</reference>
<evidence type="ECO:0000256" key="6">
    <source>
        <dbReference type="ARBA" id="ARBA00022729"/>
    </source>
</evidence>
<comment type="subcellular location">
    <subcellularLocation>
        <location evidence="1">Cell outer membrane</location>
        <topology evidence="1">Lipid-anchor</topology>
    </subcellularLocation>
</comment>
<protein>
    <recommendedName>
        <fullName evidence="4">Outer-membrane lipoprotein LolB</fullName>
    </recommendedName>
</protein>
<dbReference type="SUPFAM" id="SSF89392">
    <property type="entry name" value="Prokaryotic lipoproteins and lipoprotein localization factors"/>
    <property type="match status" value="1"/>
</dbReference>
<evidence type="ECO:0000256" key="7">
    <source>
        <dbReference type="ARBA" id="ARBA00022927"/>
    </source>
</evidence>
<evidence type="ECO:0000313" key="14">
    <source>
        <dbReference type="Proteomes" id="UP000054075"/>
    </source>
</evidence>
<dbReference type="RefSeq" id="WP_006034887.1">
    <property type="nucleotide sequence ID" value="NZ_AAQJ02000001.1"/>
</dbReference>
<keyword evidence="11" id="KW-0998">Cell outer membrane</keyword>
<keyword evidence="8" id="KW-0472">Membrane</keyword>
<comment type="caution">
    <text evidence="13">The sequence shown here is derived from an EMBL/GenBank/DDBJ whole genome shotgun (WGS) entry which is preliminary data.</text>
</comment>
<keyword evidence="10" id="KW-0143">Chaperone</keyword>
<comment type="subunit">
    <text evidence="3">Monomer.</text>
</comment>
<evidence type="ECO:0000256" key="9">
    <source>
        <dbReference type="ARBA" id="ARBA00023139"/>
    </source>
</evidence>
<evidence type="ECO:0000313" key="13">
    <source>
        <dbReference type="EMBL" id="EDP45899.1"/>
    </source>
</evidence>
<name>A8PMQ7_9COXI</name>
<sequence>MCKHVNSNAKFIVYCKIFIQKINIVFLALLLSRCASFTLTPSKRLQPQQVNHYLPWSQRKTQLNAIQNFCVGGHLAAHENIGHGVNASFRWKQMGDHYQLNFFGPIPTQSAVLIGNSQHVSLKTVQYTYQAKNPEQLLQHQLGLSLPVSYFYYWLRGLPAPQFRYTMNLDAYNRVMQLRQSGWRIVYRHFTHFGDIDLPDQFDLFNGQWKIRVALNHWDIK</sequence>
<dbReference type="GO" id="GO:0015031">
    <property type="term" value="P:protein transport"/>
    <property type="evidence" value="ECO:0007669"/>
    <property type="project" value="UniProtKB-KW"/>
</dbReference>
<keyword evidence="12 13" id="KW-0449">Lipoprotein</keyword>
<dbReference type="InterPro" id="IPR004565">
    <property type="entry name" value="OM_lipoprot_LolB"/>
</dbReference>
<evidence type="ECO:0000256" key="8">
    <source>
        <dbReference type="ARBA" id="ARBA00023136"/>
    </source>
</evidence>
<dbReference type="Proteomes" id="UP000054075">
    <property type="component" value="Unassembled WGS sequence"/>
</dbReference>
<dbReference type="Gene3D" id="2.50.20.10">
    <property type="entry name" value="Lipoprotein localisation LolA/LolB/LppX"/>
    <property type="match status" value="1"/>
</dbReference>
<evidence type="ECO:0000256" key="1">
    <source>
        <dbReference type="ARBA" id="ARBA00004459"/>
    </source>
</evidence>
<reference evidence="13" key="1">
    <citation type="submission" date="2006-04" db="EMBL/GenBank/DDBJ databases">
        <authorList>
            <person name="Seshadri R."/>
            <person name="Federici B.A."/>
        </authorList>
    </citation>
    <scope>NUCLEOTIDE SEQUENCE [LARGE SCALE GENOMIC DNA]</scope>
</reference>
<evidence type="ECO:0000256" key="4">
    <source>
        <dbReference type="ARBA" id="ARBA00016202"/>
    </source>
</evidence>
<dbReference type="OrthoDB" id="9797618at2"/>
<gene>
    <name evidence="13" type="primary">lolB</name>
    <name evidence="13" type="ORF">RICGR_0800</name>
</gene>
<dbReference type="STRING" id="59196.RICGR_0800"/>
<keyword evidence="7" id="KW-0653">Protein transport</keyword>
<organism evidence="13 14">
    <name type="scientific">Rickettsiella grylli</name>
    <dbReference type="NCBI Taxonomy" id="59196"/>
    <lineage>
        <taxon>Bacteria</taxon>
        <taxon>Pseudomonadati</taxon>
        <taxon>Pseudomonadota</taxon>
        <taxon>Gammaproteobacteria</taxon>
        <taxon>Legionellales</taxon>
        <taxon>Coxiellaceae</taxon>
        <taxon>Rickettsiella</taxon>
    </lineage>
</organism>
<keyword evidence="5" id="KW-0813">Transport</keyword>
<dbReference type="Pfam" id="PF03550">
    <property type="entry name" value="LolB"/>
    <property type="match status" value="1"/>
</dbReference>
<proteinExistence type="inferred from homology"/>
<dbReference type="AlphaFoldDB" id="A8PMQ7"/>
<dbReference type="NCBIfam" id="TIGR00548">
    <property type="entry name" value="lolB"/>
    <property type="match status" value="1"/>
</dbReference>
<evidence type="ECO:0000256" key="12">
    <source>
        <dbReference type="ARBA" id="ARBA00023288"/>
    </source>
</evidence>
<keyword evidence="9" id="KW-0564">Palmitate</keyword>
<dbReference type="GO" id="GO:0009279">
    <property type="term" value="C:cell outer membrane"/>
    <property type="evidence" value="ECO:0007669"/>
    <property type="project" value="UniProtKB-SubCell"/>
</dbReference>
<evidence type="ECO:0000256" key="5">
    <source>
        <dbReference type="ARBA" id="ARBA00022448"/>
    </source>
</evidence>
<dbReference type="CDD" id="cd16326">
    <property type="entry name" value="LolB"/>
    <property type="match status" value="1"/>
</dbReference>